<protein>
    <submittedName>
        <fullName evidence="2">Uncharacterized protein</fullName>
    </submittedName>
</protein>
<gene>
    <name evidence="2" type="ORF">F387_01143</name>
</gene>
<sequence>MKGIIYFVIKAAIVLCLFSAAFFVFNIFSMKKYFFFIWFRDKKFAKKIKKILRKIDKTLL</sequence>
<evidence type="ECO:0000256" key="1">
    <source>
        <dbReference type="SAM" id="Phobius"/>
    </source>
</evidence>
<dbReference type="HOGENOM" id="CLU_2940701_0_0_6"/>
<proteinExistence type="predicted"/>
<reference evidence="2 3" key="1">
    <citation type="journal article" date="2013" name="Genome Announc.">
        <title>Complete Genome Sequence of Wohlfahrtiimonas chitiniclastica Strain SH04, Isolated from Chrysomya megacephala Collected from Pudong International Airport in China.</title>
        <authorList>
            <person name="Cao X.M."/>
            <person name="Chen T."/>
            <person name="Xu L.Z."/>
            <person name="Yao L.S."/>
            <person name="Qi J."/>
            <person name="Zhang X.L."/>
            <person name="Yan Q.L."/>
            <person name="Deng Y.H."/>
            <person name="Guo T.Y."/>
            <person name="Wang J."/>
            <person name="Hu K.X."/>
            <person name="Xu B.L."/>
        </authorList>
    </citation>
    <scope>NUCLEOTIDE SEQUENCE [LARGE SCALE GENOMIC DNA]</scope>
    <source>
        <strain evidence="2 3">SH04</strain>
    </source>
</reference>
<name>L8Y0P4_9GAMM</name>
<keyword evidence="1" id="KW-0812">Transmembrane</keyword>
<organism evidence="2 3">
    <name type="scientific">Wohlfahrtiimonas chitiniclastica SH04</name>
    <dbReference type="NCBI Taxonomy" id="1261130"/>
    <lineage>
        <taxon>Bacteria</taxon>
        <taxon>Pseudomonadati</taxon>
        <taxon>Pseudomonadota</taxon>
        <taxon>Gammaproteobacteria</taxon>
        <taxon>Cardiobacteriales</taxon>
        <taxon>Ignatzschineriaceae</taxon>
        <taxon>Wohlfahrtiimonas</taxon>
    </lineage>
</organism>
<evidence type="ECO:0000313" key="2">
    <source>
        <dbReference type="EMBL" id="ELV08545.1"/>
    </source>
</evidence>
<accession>L8Y0P4</accession>
<dbReference type="Proteomes" id="UP000011617">
    <property type="component" value="Unassembled WGS sequence"/>
</dbReference>
<dbReference type="AlphaFoldDB" id="L8Y0P4"/>
<evidence type="ECO:0000313" key="3">
    <source>
        <dbReference type="Proteomes" id="UP000011617"/>
    </source>
</evidence>
<feature type="transmembrane region" description="Helical" evidence="1">
    <location>
        <begin position="6"/>
        <end position="28"/>
    </location>
</feature>
<comment type="caution">
    <text evidence="2">The sequence shown here is derived from an EMBL/GenBank/DDBJ whole genome shotgun (WGS) entry which is preliminary data.</text>
</comment>
<keyword evidence="1" id="KW-0472">Membrane</keyword>
<dbReference type="EMBL" id="AOBV01000004">
    <property type="protein sequence ID" value="ELV08545.1"/>
    <property type="molecule type" value="Genomic_DNA"/>
</dbReference>
<keyword evidence="3" id="KW-1185">Reference proteome</keyword>
<keyword evidence="1" id="KW-1133">Transmembrane helix</keyword>